<accession>A0A0E9M2H9</accession>
<dbReference type="SUPFAM" id="SSF75217">
    <property type="entry name" value="alpha/beta knot"/>
    <property type="match status" value="1"/>
</dbReference>
<dbReference type="InterPro" id="IPR001537">
    <property type="entry name" value="SpoU_MeTrfase"/>
</dbReference>
<dbReference type="PANTHER" id="PTHR46429">
    <property type="entry name" value="23S RRNA (GUANOSINE-2'-O-)-METHYLTRANSFERASE RLMB"/>
    <property type="match status" value="1"/>
</dbReference>
<comment type="caution">
    <text evidence="4">The sequence shown here is derived from an EMBL/GenBank/DDBJ whole genome shotgun (WGS) entry which is preliminary data.</text>
</comment>
<evidence type="ECO:0000256" key="1">
    <source>
        <dbReference type="ARBA" id="ARBA00022603"/>
    </source>
</evidence>
<dbReference type="Gene3D" id="3.40.1280.10">
    <property type="match status" value="1"/>
</dbReference>
<dbReference type="AlphaFoldDB" id="A0A0E9M2H9"/>
<dbReference type="STRING" id="1236989.JCM15548_14201"/>
<evidence type="ECO:0000256" key="2">
    <source>
        <dbReference type="ARBA" id="ARBA00022679"/>
    </source>
</evidence>
<dbReference type="InterPro" id="IPR029028">
    <property type="entry name" value="Alpha/beta_knot_MTases"/>
</dbReference>
<dbReference type="OrthoDB" id="9795352at2"/>
<dbReference type="InterPro" id="IPR004441">
    <property type="entry name" value="rRNA_MeTrfase_TrmH"/>
</dbReference>
<keyword evidence="2 4" id="KW-0808">Transferase</keyword>
<evidence type="ECO:0000313" key="5">
    <source>
        <dbReference type="Proteomes" id="UP000032900"/>
    </source>
</evidence>
<dbReference type="GO" id="GO:0006396">
    <property type="term" value="P:RNA processing"/>
    <property type="evidence" value="ECO:0007669"/>
    <property type="project" value="InterPro"/>
</dbReference>
<reference evidence="4 5" key="1">
    <citation type="journal article" date="2015" name="Microbes Environ.">
        <title>Distribution and evolution of nitrogen fixation genes in the phylum bacteroidetes.</title>
        <authorList>
            <person name="Inoue J."/>
            <person name="Oshima K."/>
            <person name="Suda W."/>
            <person name="Sakamoto M."/>
            <person name="Iino T."/>
            <person name="Noda S."/>
            <person name="Hongoh Y."/>
            <person name="Hattori M."/>
            <person name="Ohkuma M."/>
        </authorList>
    </citation>
    <scope>NUCLEOTIDE SEQUENCE [LARGE SCALE GENOMIC DNA]</scope>
    <source>
        <strain evidence="4">JCM 15548</strain>
    </source>
</reference>
<evidence type="ECO:0000313" key="4">
    <source>
        <dbReference type="EMBL" id="GAO31803.1"/>
    </source>
</evidence>
<keyword evidence="1 4" id="KW-0489">Methyltransferase</keyword>
<dbReference type="RefSeq" id="WP_062128146.1">
    <property type="nucleotide sequence ID" value="NZ_BAZW01000062.1"/>
</dbReference>
<proteinExistence type="predicted"/>
<sequence length="173" mass="19013">MNPLNANRFFEQAAYPDTPKDGTPIIIADQLRNGENLGQIIRLAGNTGCQKVLIVTNNEAPRKSKMLRVADVAGKVMGWQYCQKSEVLNLIPDDYTLVALETSPASNNLFVTKLPKKMALIVGNESNGISEFLMNGSQMEIHIPVTGPVKSLNVAQATGLLLFEWVRQHVLSH</sequence>
<dbReference type="Proteomes" id="UP000032900">
    <property type="component" value="Unassembled WGS sequence"/>
</dbReference>
<evidence type="ECO:0000259" key="3">
    <source>
        <dbReference type="Pfam" id="PF00588"/>
    </source>
</evidence>
<protein>
    <submittedName>
        <fullName evidence="4">23S rRNA (Guanosine-2'-O-)-methyltransferase RlmB</fullName>
    </submittedName>
</protein>
<dbReference type="GO" id="GO:0032259">
    <property type="term" value="P:methylation"/>
    <property type="evidence" value="ECO:0007669"/>
    <property type="project" value="UniProtKB-KW"/>
</dbReference>
<dbReference type="Pfam" id="PF00588">
    <property type="entry name" value="SpoU_methylase"/>
    <property type="match status" value="1"/>
</dbReference>
<keyword evidence="5" id="KW-1185">Reference proteome</keyword>
<dbReference type="GO" id="GO:0005829">
    <property type="term" value="C:cytosol"/>
    <property type="evidence" value="ECO:0007669"/>
    <property type="project" value="TreeGrafter"/>
</dbReference>
<dbReference type="GO" id="GO:0003723">
    <property type="term" value="F:RNA binding"/>
    <property type="evidence" value="ECO:0007669"/>
    <property type="project" value="InterPro"/>
</dbReference>
<gene>
    <name evidence="4" type="ORF">JCM15548_14201</name>
</gene>
<dbReference type="PANTHER" id="PTHR46429:SF2">
    <property type="entry name" value="TRNA_RRNA METHYLTRANSFERASE"/>
    <property type="match status" value="1"/>
</dbReference>
<dbReference type="GO" id="GO:0008173">
    <property type="term" value="F:RNA methyltransferase activity"/>
    <property type="evidence" value="ECO:0007669"/>
    <property type="project" value="InterPro"/>
</dbReference>
<feature type="domain" description="tRNA/rRNA methyltransferase SpoU type" evidence="3">
    <location>
        <begin position="25"/>
        <end position="163"/>
    </location>
</feature>
<organism evidence="4 5">
    <name type="scientific">Geofilum rubicundum JCM 15548</name>
    <dbReference type="NCBI Taxonomy" id="1236989"/>
    <lineage>
        <taxon>Bacteria</taxon>
        <taxon>Pseudomonadati</taxon>
        <taxon>Bacteroidota</taxon>
        <taxon>Bacteroidia</taxon>
        <taxon>Marinilabiliales</taxon>
        <taxon>Marinilabiliaceae</taxon>
        <taxon>Geofilum</taxon>
    </lineage>
</organism>
<dbReference type="InterPro" id="IPR029026">
    <property type="entry name" value="tRNA_m1G_MTases_N"/>
</dbReference>
<dbReference type="EMBL" id="BAZW01000062">
    <property type="protein sequence ID" value="GAO31803.1"/>
    <property type="molecule type" value="Genomic_DNA"/>
</dbReference>
<name>A0A0E9M2H9_9BACT</name>